<dbReference type="Proteomes" id="UP000192288">
    <property type="component" value="Unassembled WGS sequence"/>
</dbReference>
<dbReference type="RefSeq" id="WP_080519386.1">
    <property type="nucleotide sequence ID" value="NZ_MPLS01000021.1"/>
</dbReference>
<evidence type="ECO:0008006" key="4">
    <source>
        <dbReference type="Google" id="ProtNLM"/>
    </source>
</evidence>
<dbReference type="EMBL" id="MPLS01000021">
    <property type="protein sequence ID" value="ORI97564.1"/>
    <property type="molecule type" value="Genomic_DNA"/>
</dbReference>
<organism evidence="2 3">
    <name type="scientific">Leuconostoc pseudomesenteroides</name>
    <dbReference type="NCBI Taxonomy" id="33968"/>
    <lineage>
        <taxon>Bacteria</taxon>
        <taxon>Bacillati</taxon>
        <taxon>Bacillota</taxon>
        <taxon>Bacilli</taxon>
        <taxon>Lactobacillales</taxon>
        <taxon>Lactobacillaceae</taxon>
        <taxon>Leuconostoc</taxon>
    </lineage>
</organism>
<feature type="transmembrane region" description="Helical" evidence="1">
    <location>
        <begin position="183"/>
        <end position="201"/>
    </location>
</feature>
<name>A0A1X0VD53_LEUPS</name>
<evidence type="ECO:0000256" key="1">
    <source>
        <dbReference type="SAM" id="Phobius"/>
    </source>
</evidence>
<comment type="caution">
    <text evidence="2">The sequence shown here is derived from an EMBL/GenBank/DDBJ whole genome shotgun (WGS) entry which is preliminary data.</text>
</comment>
<dbReference type="AlphaFoldDB" id="A0A1X0VD53"/>
<sequence>MSENRELTKKNQDFMFQFKKLLAQNTKLDGEKIDTIVSDVEAKLLATQGQGQTATQLFGTPTQAVQQYLDPKKTAKKLFDFKFSTLAIDTSLAIFMLFALVFGLTLFFSKNNRNQGAGIISLLLIAGLGGSIYTAVVLKLTPNPKVPEQTNSRSRRWGYLIAAMVAWILGFVVLGMLPAVINPTLPAIVYIILAAVAYLAFRWNRQRAGLKGGFFAISQLSQQARLEAAQK</sequence>
<dbReference type="PIRSF" id="PIRSF033111">
    <property type="entry name" value="UCP033111"/>
    <property type="match status" value="1"/>
</dbReference>
<dbReference type="Pfam" id="PF06570">
    <property type="entry name" value="DUF1129"/>
    <property type="match status" value="1"/>
</dbReference>
<gene>
    <name evidence="2" type="ORF">BMR96_06480</name>
</gene>
<proteinExistence type="predicted"/>
<dbReference type="InterPro" id="IPR009214">
    <property type="entry name" value="DUF1129"/>
</dbReference>
<feature type="transmembrane region" description="Helical" evidence="1">
    <location>
        <begin position="86"/>
        <end position="109"/>
    </location>
</feature>
<dbReference type="STRING" id="33968.BMS77_06970"/>
<reference evidence="2 3" key="1">
    <citation type="journal article" date="2017" name="Front. Microbiol.">
        <title>Genomic Characterization of Dairy Associated Leuconostoc Species and Diversity of Leuconostocs in Undefined Mixed Mesophilic Starter Cultures.</title>
        <authorList>
            <person name="Frantzen C.A."/>
            <person name="Kot W."/>
            <person name="Pedersen T.B."/>
            <person name="Ardo Y.M."/>
            <person name="Broadbent J.R."/>
            <person name="Neve H."/>
            <person name="Hansen L.H."/>
            <person name="Dal Bello F."/>
            <person name="Ostlie H.M."/>
            <person name="Kleppen H.P."/>
            <person name="Vogensen F.K."/>
            <person name="Holo H."/>
        </authorList>
    </citation>
    <scope>NUCLEOTIDE SEQUENCE [LARGE SCALE GENOMIC DNA]</scope>
    <source>
        <strain evidence="2 3">LMGCF08</strain>
    </source>
</reference>
<feature type="transmembrane region" description="Helical" evidence="1">
    <location>
        <begin position="157"/>
        <end position="177"/>
    </location>
</feature>
<keyword evidence="1" id="KW-0812">Transmembrane</keyword>
<dbReference type="eggNOG" id="COG4858">
    <property type="taxonomic scope" value="Bacteria"/>
</dbReference>
<keyword evidence="1" id="KW-1133">Transmembrane helix</keyword>
<feature type="transmembrane region" description="Helical" evidence="1">
    <location>
        <begin position="115"/>
        <end position="136"/>
    </location>
</feature>
<protein>
    <recommendedName>
        <fullName evidence="4">DUF1129 domain-containing protein</fullName>
    </recommendedName>
</protein>
<evidence type="ECO:0000313" key="2">
    <source>
        <dbReference type="EMBL" id="ORI97564.1"/>
    </source>
</evidence>
<accession>A0A1X0VD53</accession>
<evidence type="ECO:0000313" key="3">
    <source>
        <dbReference type="Proteomes" id="UP000192288"/>
    </source>
</evidence>
<keyword evidence="1" id="KW-0472">Membrane</keyword>